<protein>
    <submittedName>
        <fullName evidence="1">Uncharacterized protein</fullName>
    </submittedName>
</protein>
<accession>A0A0X3TSS2</accession>
<sequence length="104" mass="12050">MCIGTKSSVSYDTDRLSGYYRVTDFQRHRVLCKMQIARIEHLPVYDVLDSHYIAKRARGTKRRITLRAIIPETAARRITIRHALLNEDDRSISNGKNLFTKKAS</sequence>
<dbReference type="AlphaFoldDB" id="A0A0X3TSS2"/>
<comment type="caution">
    <text evidence="1">The sequence shown here is derived from an EMBL/GenBank/DDBJ whole genome shotgun (WGS) entry which is preliminary data.</text>
</comment>
<gene>
    <name evidence="1" type="ORF">AVO45_13440</name>
</gene>
<evidence type="ECO:0000313" key="1">
    <source>
        <dbReference type="EMBL" id="KUJ76300.1"/>
    </source>
</evidence>
<reference evidence="1 2" key="1">
    <citation type="submission" date="2015-12" db="EMBL/GenBank/DDBJ databases">
        <authorList>
            <person name="Shamseldin A."/>
            <person name="Moawad H."/>
            <person name="Abd El-Rahim W.M."/>
            <person name="Sadowsky M.J."/>
        </authorList>
    </citation>
    <scope>NUCLEOTIDE SEQUENCE [LARGE SCALE GENOMIC DNA]</scope>
    <source>
        <strain evidence="1 2">ZGT118</strain>
    </source>
</reference>
<evidence type="ECO:0000313" key="2">
    <source>
        <dbReference type="Proteomes" id="UP000053791"/>
    </source>
</evidence>
<dbReference type="Proteomes" id="UP000053791">
    <property type="component" value="Unassembled WGS sequence"/>
</dbReference>
<keyword evidence="2" id="KW-1185">Reference proteome</keyword>
<name>A0A0X3TSS2_9RHOB</name>
<dbReference type="EMBL" id="LQBQ01000036">
    <property type="protein sequence ID" value="KUJ76300.1"/>
    <property type="molecule type" value="Genomic_DNA"/>
</dbReference>
<organism evidence="1 2">
    <name type="scientific">Ruegeria marisrubri</name>
    <dbReference type="NCBI Taxonomy" id="1685379"/>
    <lineage>
        <taxon>Bacteria</taxon>
        <taxon>Pseudomonadati</taxon>
        <taxon>Pseudomonadota</taxon>
        <taxon>Alphaproteobacteria</taxon>
        <taxon>Rhodobacterales</taxon>
        <taxon>Roseobacteraceae</taxon>
        <taxon>Ruegeria</taxon>
    </lineage>
</organism>
<proteinExistence type="predicted"/>